<dbReference type="HOGENOM" id="CLU_1957301_0_0_11"/>
<organism evidence="1 2">
    <name type="scientific">Nocardioides simplex</name>
    <name type="common">Arthrobacter simplex</name>
    <dbReference type="NCBI Taxonomy" id="2045"/>
    <lineage>
        <taxon>Bacteria</taxon>
        <taxon>Bacillati</taxon>
        <taxon>Actinomycetota</taxon>
        <taxon>Actinomycetes</taxon>
        <taxon>Propionibacteriales</taxon>
        <taxon>Nocardioidaceae</taxon>
        <taxon>Pimelobacter</taxon>
    </lineage>
</organism>
<sequence length="128" mass="13715">MSTATNLDAIVEALNAALPPKCRAYPLGQVPADRPTEYVEVIVTRRFGGNPKASAVSDVAGYRTLLRAVSQASVDNVHKTLDTCRIALEFQCLPVAGQVTTPIQFETARPAGPDNGWFSGAEQYTHAL</sequence>
<proteinExistence type="predicted"/>
<name>A0A0A1DKV1_NOCSI</name>
<dbReference type="GeneID" id="96610478"/>
<dbReference type="OrthoDB" id="3837069at2"/>
<protein>
    <submittedName>
        <fullName evidence="1">Uncharacterized protein</fullName>
    </submittedName>
</protein>
<dbReference type="AlphaFoldDB" id="A0A0A1DKV1"/>
<dbReference type="RefSeq" id="WP_038679824.1">
    <property type="nucleotide sequence ID" value="NZ_BJMC01000027.1"/>
</dbReference>
<dbReference type="KEGG" id="psim:KR76_16765"/>
<evidence type="ECO:0000313" key="1">
    <source>
        <dbReference type="EMBL" id="AIY18001.1"/>
    </source>
</evidence>
<reference evidence="1 2" key="1">
    <citation type="journal article" date="2015" name="Genome Announc.">
        <title>Complete Genome Sequence of Steroid-Transforming Nocardioides simplex VKM Ac-2033D.</title>
        <authorList>
            <person name="Shtratnikova V.Y."/>
            <person name="Schelkunov M.I."/>
            <person name="Pekov Y.A."/>
            <person name="Fokina V.V."/>
            <person name="Logacheva M.D."/>
            <person name="Sokolov S.L."/>
            <person name="Bragin E.Y."/>
            <person name="Ashapkin V.V."/>
            <person name="Donova M.V."/>
        </authorList>
    </citation>
    <scope>NUCLEOTIDE SEQUENCE [LARGE SCALE GENOMIC DNA]</scope>
    <source>
        <strain evidence="1 2">VKM Ac-2033D</strain>
    </source>
</reference>
<accession>A0A0A1DKV1</accession>
<dbReference type="STRING" id="2045.KR76_16765"/>
<keyword evidence="2" id="KW-1185">Reference proteome</keyword>
<dbReference type="EMBL" id="CP009896">
    <property type="protein sequence ID" value="AIY18001.1"/>
    <property type="molecule type" value="Genomic_DNA"/>
</dbReference>
<gene>
    <name evidence="1" type="ORF">KR76_16765</name>
</gene>
<dbReference type="Proteomes" id="UP000030300">
    <property type="component" value="Chromosome"/>
</dbReference>
<evidence type="ECO:0000313" key="2">
    <source>
        <dbReference type="Proteomes" id="UP000030300"/>
    </source>
</evidence>